<name>A0A1I5FM78_9HYPH</name>
<reference evidence="9 10" key="1">
    <citation type="submission" date="2016-10" db="EMBL/GenBank/DDBJ databases">
        <authorList>
            <person name="de Groot N.N."/>
        </authorList>
    </citation>
    <scope>NUCLEOTIDE SEQUENCE [LARGE SCALE GENOMIC DNA]</scope>
    <source>
        <strain evidence="9 10">CGMCC 1.9157</strain>
    </source>
</reference>
<feature type="transmembrane region" description="Helical" evidence="7">
    <location>
        <begin position="90"/>
        <end position="111"/>
    </location>
</feature>
<dbReference type="PANTHER" id="PTHR32322">
    <property type="entry name" value="INNER MEMBRANE TRANSPORTER"/>
    <property type="match status" value="1"/>
</dbReference>
<feature type="transmembrane region" description="Helical" evidence="7">
    <location>
        <begin position="266"/>
        <end position="285"/>
    </location>
</feature>
<evidence type="ECO:0000256" key="6">
    <source>
        <dbReference type="SAM" id="MobiDB-lite"/>
    </source>
</evidence>
<evidence type="ECO:0000259" key="8">
    <source>
        <dbReference type="Pfam" id="PF00892"/>
    </source>
</evidence>
<proteinExistence type="inferred from homology"/>
<gene>
    <name evidence="9" type="ORF">SAMN04488056_104115</name>
</gene>
<dbReference type="Pfam" id="PF00892">
    <property type="entry name" value="EamA"/>
    <property type="match status" value="2"/>
</dbReference>
<evidence type="ECO:0000313" key="9">
    <source>
        <dbReference type="EMBL" id="SFO24888.1"/>
    </source>
</evidence>
<feature type="transmembrane region" description="Helical" evidence="7">
    <location>
        <begin position="63"/>
        <end position="84"/>
    </location>
</feature>
<feature type="transmembrane region" description="Helical" evidence="7">
    <location>
        <begin position="147"/>
        <end position="166"/>
    </location>
</feature>
<dbReference type="InterPro" id="IPR050638">
    <property type="entry name" value="AA-Vitamin_Transporters"/>
</dbReference>
<dbReference type="Gene3D" id="1.10.3730.20">
    <property type="match status" value="1"/>
</dbReference>
<comment type="similarity">
    <text evidence="2">Belongs to the EamA transporter family.</text>
</comment>
<evidence type="ECO:0000256" key="2">
    <source>
        <dbReference type="ARBA" id="ARBA00007362"/>
    </source>
</evidence>
<dbReference type="GO" id="GO:0016020">
    <property type="term" value="C:membrane"/>
    <property type="evidence" value="ECO:0007669"/>
    <property type="project" value="UniProtKB-SubCell"/>
</dbReference>
<dbReference type="AlphaFoldDB" id="A0A1I5FM78"/>
<dbReference type="PANTHER" id="PTHR32322:SF2">
    <property type="entry name" value="EAMA DOMAIN-CONTAINING PROTEIN"/>
    <property type="match status" value="1"/>
</dbReference>
<dbReference type="SUPFAM" id="SSF103481">
    <property type="entry name" value="Multidrug resistance efflux transporter EmrE"/>
    <property type="match status" value="2"/>
</dbReference>
<protein>
    <submittedName>
        <fullName evidence="9">Threonine/homoserine efflux transporter RhtA</fullName>
    </submittedName>
</protein>
<feature type="transmembrane region" description="Helical" evidence="7">
    <location>
        <begin position="33"/>
        <end position="51"/>
    </location>
</feature>
<feature type="domain" description="EamA" evidence="8">
    <location>
        <begin position="148"/>
        <end position="284"/>
    </location>
</feature>
<comment type="subcellular location">
    <subcellularLocation>
        <location evidence="1">Membrane</location>
        <topology evidence="1">Multi-pass membrane protein</topology>
    </subcellularLocation>
</comment>
<organism evidence="9 10">
    <name type="scientific">Cohaesibacter marisflavi</name>
    <dbReference type="NCBI Taxonomy" id="655353"/>
    <lineage>
        <taxon>Bacteria</taxon>
        <taxon>Pseudomonadati</taxon>
        <taxon>Pseudomonadota</taxon>
        <taxon>Alphaproteobacteria</taxon>
        <taxon>Hyphomicrobiales</taxon>
        <taxon>Cohaesibacteraceae</taxon>
    </lineage>
</organism>
<evidence type="ECO:0000256" key="3">
    <source>
        <dbReference type="ARBA" id="ARBA00022692"/>
    </source>
</evidence>
<evidence type="ECO:0000256" key="7">
    <source>
        <dbReference type="SAM" id="Phobius"/>
    </source>
</evidence>
<keyword evidence="5 7" id="KW-0472">Membrane</keyword>
<keyword evidence="3 7" id="KW-0812">Transmembrane</keyword>
<keyword evidence="4 7" id="KW-1133">Transmembrane helix</keyword>
<feature type="region of interest" description="Disordered" evidence="6">
    <location>
        <begin position="288"/>
        <end position="311"/>
    </location>
</feature>
<accession>A0A1I5FM78</accession>
<evidence type="ECO:0000256" key="1">
    <source>
        <dbReference type="ARBA" id="ARBA00004141"/>
    </source>
</evidence>
<feature type="transmembrane region" description="Helical" evidence="7">
    <location>
        <begin position="211"/>
        <end position="235"/>
    </location>
</feature>
<feature type="transmembrane region" description="Helical" evidence="7">
    <location>
        <begin position="178"/>
        <end position="205"/>
    </location>
</feature>
<dbReference type="InterPro" id="IPR000620">
    <property type="entry name" value="EamA_dom"/>
</dbReference>
<keyword evidence="10" id="KW-1185">Reference proteome</keyword>
<feature type="transmembrane region" description="Helical" evidence="7">
    <location>
        <begin position="242"/>
        <end position="260"/>
    </location>
</feature>
<dbReference type="OrthoDB" id="2352272at2"/>
<evidence type="ECO:0000256" key="5">
    <source>
        <dbReference type="ARBA" id="ARBA00023136"/>
    </source>
</evidence>
<evidence type="ECO:0000313" key="10">
    <source>
        <dbReference type="Proteomes" id="UP000199236"/>
    </source>
</evidence>
<dbReference type="InterPro" id="IPR037185">
    <property type="entry name" value="EmrE-like"/>
</dbReference>
<sequence>MIPFLFVTTVLIWGTTWFAIALQAGPVPALVSIFYRFGVAGVLFVAGLALSGRLRLPRKDHQIWLVAQALCLFSLNFICFYYAVRYIPSGLESVIFSMATIFNAINARIFYKDKITKQMVLASILGICGLVLLFGRDVFSSSGTEALTGAGLAMLGTLFFSFGNMVSRRNSQMGISPITANAWGMCYGALILLALITVTGTPIVAPADVTYLGALLYLAIFGSIVAFTTYLILVARIGSAKAAYMTVLFPIIALAISTLFEGYIWHWTSVLGLILALTGNIVMFAPKKTKPDASAPSPAKVELGDTASAAS</sequence>
<dbReference type="RefSeq" id="WP_090071567.1">
    <property type="nucleotide sequence ID" value="NZ_FOVR01000004.1"/>
</dbReference>
<evidence type="ECO:0000256" key="4">
    <source>
        <dbReference type="ARBA" id="ARBA00022989"/>
    </source>
</evidence>
<dbReference type="Proteomes" id="UP000199236">
    <property type="component" value="Unassembled WGS sequence"/>
</dbReference>
<feature type="domain" description="EamA" evidence="8">
    <location>
        <begin position="4"/>
        <end position="134"/>
    </location>
</feature>
<dbReference type="EMBL" id="FOVR01000004">
    <property type="protein sequence ID" value="SFO24888.1"/>
    <property type="molecule type" value="Genomic_DNA"/>
</dbReference>
<feature type="transmembrane region" description="Helical" evidence="7">
    <location>
        <begin position="118"/>
        <end position="135"/>
    </location>
</feature>